<organism evidence="5 6">
    <name type="scientific">Blautia liquoris</name>
    <dbReference type="NCBI Taxonomy" id="2779518"/>
    <lineage>
        <taxon>Bacteria</taxon>
        <taxon>Bacillati</taxon>
        <taxon>Bacillota</taxon>
        <taxon>Clostridia</taxon>
        <taxon>Lachnospirales</taxon>
        <taxon>Lachnospiraceae</taxon>
        <taxon>Blautia</taxon>
    </lineage>
</organism>
<evidence type="ECO:0000256" key="1">
    <source>
        <dbReference type="ARBA" id="ARBA00023015"/>
    </source>
</evidence>
<reference evidence="5 6" key="1">
    <citation type="submission" date="2020-10" db="EMBL/GenBank/DDBJ databases">
        <title>Blautia liquoris sp.nov., isolated from the mud in a fermentation cellar used for the production of Chinese strong-flavoured liquor.</title>
        <authorList>
            <person name="Lu L."/>
        </authorList>
    </citation>
    <scope>NUCLEOTIDE SEQUENCE [LARGE SCALE GENOMIC DNA]</scope>
    <source>
        <strain evidence="5 6">LZLJ-3</strain>
    </source>
</reference>
<keyword evidence="2" id="KW-0238">DNA-binding</keyword>
<sequence>MYAIERKREILRLLSQHSTLRVNFLAEHLDASRETIRRDLTELQNEGLVKRIHGGVTANHASLSTESQTLDIINESSLYPHIQDSDVKRKLCQKAASYIKPGDMIYVDNSSTTIFLAECIPDGIDVTLISNSIAFLTEAVKYQKPNITYVCLGGILTVNSLSTHGPMTVKDIEEYYPNKAFISCSGVSSIRSVTDSAIDDATVKKHMIDRSFEVFLLADHTKFSQNGQVFLVPIDRLNYVITDTLTQDIDYTFLIDANVRIETSE</sequence>
<dbReference type="PRINTS" id="PR00037">
    <property type="entry name" value="HTHLACR"/>
</dbReference>
<gene>
    <name evidence="5" type="ORF">INP51_14505</name>
</gene>
<dbReference type="InterPro" id="IPR036390">
    <property type="entry name" value="WH_DNA-bd_sf"/>
</dbReference>
<accession>A0A7M2RIH3</accession>
<evidence type="ECO:0000256" key="3">
    <source>
        <dbReference type="ARBA" id="ARBA00023163"/>
    </source>
</evidence>
<dbReference type="PROSITE" id="PS00894">
    <property type="entry name" value="HTH_DEOR_1"/>
    <property type="match status" value="1"/>
</dbReference>
<dbReference type="AlphaFoldDB" id="A0A7M2RIH3"/>
<dbReference type="InterPro" id="IPR037171">
    <property type="entry name" value="NagB/RpiA_transferase-like"/>
</dbReference>
<dbReference type="PROSITE" id="PS51000">
    <property type="entry name" value="HTH_DEOR_2"/>
    <property type="match status" value="1"/>
</dbReference>
<dbReference type="Pfam" id="PF00455">
    <property type="entry name" value="DeoRC"/>
    <property type="match status" value="1"/>
</dbReference>
<keyword evidence="3" id="KW-0804">Transcription</keyword>
<dbReference type="InterPro" id="IPR014036">
    <property type="entry name" value="DeoR-like_C"/>
</dbReference>
<dbReference type="InterPro" id="IPR001034">
    <property type="entry name" value="DeoR_HTH"/>
</dbReference>
<dbReference type="InterPro" id="IPR036388">
    <property type="entry name" value="WH-like_DNA-bd_sf"/>
</dbReference>
<dbReference type="SUPFAM" id="SSF100950">
    <property type="entry name" value="NagB/RpiA/CoA transferase-like"/>
    <property type="match status" value="1"/>
</dbReference>
<dbReference type="GO" id="GO:0003700">
    <property type="term" value="F:DNA-binding transcription factor activity"/>
    <property type="evidence" value="ECO:0007669"/>
    <property type="project" value="InterPro"/>
</dbReference>
<name>A0A7M2RIH3_9FIRM</name>
<dbReference type="SMART" id="SM00420">
    <property type="entry name" value="HTH_DEOR"/>
    <property type="match status" value="1"/>
</dbReference>
<dbReference type="SMART" id="SM01134">
    <property type="entry name" value="DeoRC"/>
    <property type="match status" value="1"/>
</dbReference>
<dbReference type="PANTHER" id="PTHR30363:SF44">
    <property type="entry name" value="AGA OPERON TRANSCRIPTIONAL REPRESSOR-RELATED"/>
    <property type="match status" value="1"/>
</dbReference>
<dbReference type="SUPFAM" id="SSF46785">
    <property type="entry name" value="Winged helix' DNA-binding domain"/>
    <property type="match status" value="1"/>
</dbReference>
<dbReference type="KEGG" id="bliq:INP51_14505"/>
<dbReference type="GO" id="GO:0003677">
    <property type="term" value="F:DNA binding"/>
    <property type="evidence" value="ECO:0007669"/>
    <property type="project" value="UniProtKB-KW"/>
</dbReference>
<evidence type="ECO:0000313" key="6">
    <source>
        <dbReference type="Proteomes" id="UP000593601"/>
    </source>
</evidence>
<dbReference type="InterPro" id="IPR050313">
    <property type="entry name" value="Carb_Metab_HTH_regulators"/>
</dbReference>
<dbReference type="PANTHER" id="PTHR30363">
    <property type="entry name" value="HTH-TYPE TRANSCRIPTIONAL REGULATOR SRLR-RELATED"/>
    <property type="match status" value="1"/>
</dbReference>
<keyword evidence="1" id="KW-0805">Transcription regulation</keyword>
<dbReference type="Proteomes" id="UP000593601">
    <property type="component" value="Chromosome"/>
</dbReference>
<feature type="domain" description="HTH deoR-type" evidence="4">
    <location>
        <begin position="3"/>
        <end position="58"/>
    </location>
</feature>
<dbReference type="InterPro" id="IPR018356">
    <property type="entry name" value="Tscrpt_reg_HTH_DeoR_CS"/>
</dbReference>
<dbReference type="RefSeq" id="WP_193735487.1">
    <property type="nucleotide sequence ID" value="NZ_CP063304.1"/>
</dbReference>
<evidence type="ECO:0000259" key="4">
    <source>
        <dbReference type="PROSITE" id="PS51000"/>
    </source>
</evidence>
<evidence type="ECO:0000313" key="5">
    <source>
        <dbReference type="EMBL" id="QOV19140.1"/>
    </source>
</evidence>
<keyword evidence="6" id="KW-1185">Reference proteome</keyword>
<protein>
    <submittedName>
        <fullName evidence="5">DeoR/GlpR transcriptional regulator</fullName>
    </submittedName>
</protein>
<dbReference type="Pfam" id="PF08220">
    <property type="entry name" value="HTH_DeoR"/>
    <property type="match status" value="1"/>
</dbReference>
<evidence type="ECO:0000256" key="2">
    <source>
        <dbReference type="ARBA" id="ARBA00023125"/>
    </source>
</evidence>
<proteinExistence type="predicted"/>
<dbReference type="Gene3D" id="1.10.10.10">
    <property type="entry name" value="Winged helix-like DNA-binding domain superfamily/Winged helix DNA-binding domain"/>
    <property type="match status" value="1"/>
</dbReference>
<dbReference type="EMBL" id="CP063304">
    <property type="protein sequence ID" value="QOV19140.1"/>
    <property type="molecule type" value="Genomic_DNA"/>
</dbReference>